<dbReference type="GO" id="GO:0005783">
    <property type="term" value="C:endoplasmic reticulum"/>
    <property type="evidence" value="ECO:0007669"/>
    <property type="project" value="TreeGrafter"/>
</dbReference>
<proteinExistence type="predicted"/>
<dbReference type="OrthoDB" id="9984693at2759"/>
<dbReference type="PANTHER" id="PTHR13315:SF1">
    <property type="entry name" value="PROTEIN TED1"/>
    <property type="match status" value="1"/>
</dbReference>
<dbReference type="Proteomes" id="UP000799536">
    <property type="component" value="Unassembled WGS sequence"/>
</dbReference>
<keyword evidence="1" id="KW-0472">Membrane</keyword>
<comment type="caution">
    <text evidence="3">The sequence shown here is derived from an EMBL/GenBank/DDBJ whole genome shotgun (WGS) entry which is preliminary data.</text>
</comment>
<evidence type="ECO:0000313" key="3">
    <source>
        <dbReference type="EMBL" id="KAF2197501.1"/>
    </source>
</evidence>
<dbReference type="InterPro" id="IPR029052">
    <property type="entry name" value="Metallo-depent_PP-like"/>
</dbReference>
<protein>
    <recommendedName>
        <fullName evidence="5">Calcineurin-like phosphoesterase domain-containing protein</fullName>
    </recommendedName>
</protein>
<gene>
    <name evidence="3" type="ORF">GQ43DRAFT_458466</name>
</gene>
<dbReference type="InterPro" id="IPR033308">
    <property type="entry name" value="PGAP5/Cdc1/Ted1"/>
</dbReference>
<evidence type="ECO:0000256" key="2">
    <source>
        <dbReference type="SAM" id="MobiDB-lite"/>
    </source>
</evidence>
<dbReference type="GO" id="GO:0006506">
    <property type="term" value="P:GPI anchor biosynthetic process"/>
    <property type="evidence" value="ECO:0007669"/>
    <property type="project" value="InterPro"/>
</dbReference>
<dbReference type="GO" id="GO:0016020">
    <property type="term" value="C:membrane"/>
    <property type="evidence" value="ECO:0007669"/>
    <property type="project" value="GOC"/>
</dbReference>
<accession>A0A9P4JGE8</accession>
<keyword evidence="4" id="KW-1185">Reference proteome</keyword>
<sequence>MRLSRILLTIATALLPFAVLATTWLYLYPIFHGCGFPAALYEDGGHGMNAAVAPFRLLALGDPQLEGDSSLPKEGEAAFPSLQRLWALSISNPSTYRFLLTHPRTLHHTLRTLYSALLELTTQDLPRFIQTQRKKLDLLGNDYYLAHIVRSTRWWTRPSHIVVLGDLLGSQWISDEEFGMRAGRYWGRVFEGLEKVPESIMDQGMGRDIGHENDVHEVLGADKSWEKRVINIAGNHDIGYAGDLDEKRIERFERAFGRANWEIIFTLPPCNYTPSSDALETNGQQPTPESPEIPSLRLIILNSMNLDTPALSSPLQTQTYAFLNHIISTSHPISFPVTSSLQFNLLLTHIPLHKESGICYDDPFFDFFKEEEGGGVKEQNMLSEHASKGVLEGVFGLSGNGEHEMGRAGVVINGHDHEGCDVIHYVERTSAAKTDNKEDRGDTGGASAGNGGEDTPRLKEITLRSMMGDYSGAAYFLSAWWDPNAGGEGNGEWRMEVGMCKIGVAAWWWGVHVLDLLVIVLDGQYGTIKWHFLIFFDGMERGG</sequence>
<name>A0A9P4JGE8_9PLEO</name>
<evidence type="ECO:0008006" key="5">
    <source>
        <dbReference type="Google" id="ProtNLM"/>
    </source>
</evidence>
<dbReference type="EMBL" id="ML994228">
    <property type="protein sequence ID" value="KAF2197501.1"/>
    <property type="molecule type" value="Genomic_DNA"/>
</dbReference>
<evidence type="ECO:0000256" key="1">
    <source>
        <dbReference type="ARBA" id="ARBA00023136"/>
    </source>
</evidence>
<dbReference type="PANTHER" id="PTHR13315">
    <property type="entry name" value="METALLO PHOSPHOESTERASE RELATED"/>
    <property type="match status" value="1"/>
</dbReference>
<feature type="region of interest" description="Disordered" evidence="2">
    <location>
        <begin position="431"/>
        <end position="456"/>
    </location>
</feature>
<evidence type="ECO:0000313" key="4">
    <source>
        <dbReference type="Proteomes" id="UP000799536"/>
    </source>
</evidence>
<dbReference type="AlphaFoldDB" id="A0A9P4JGE8"/>
<feature type="compositionally biased region" description="Gly residues" evidence="2">
    <location>
        <begin position="443"/>
        <end position="452"/>
    </location>
</feature>
<organism evidence="3 4">
    <name type="scientific">Delitschia confertaspora ATCC 74209</name>
    <dbReference type="NCBI Taxonomy" id="1513339"/>
    <lineage>
        <taxon>Eukaryota</taxon>
        <taxon>Fungi</taxon>
        <taxon>Dikarya</taxon>
        <taxon>Ascomycota</taxon>
        <taxon>Pezizomycotina</taxon>
        <taxon>Dothideomycetes</taxon>
        <taxon>Pleosporomycetidae</taxon>
        <taxon>Pleosporales</taxon>
        <taxon>Delitschiaceae</taxon>
        <taxon>Delitschia</taxon>
    </lineage>
</organism>
<dbReference type="SUPFAM" id="SSF56300">
    <property type="entry name" value="Metallo-dependent phosphatases"/>
    <property type="match status" value="1"/>
</dbReference>
<reference evidence="3" key="1">
    <citation type="journal article" date="2020" name="Stud. Mycol.">
        <title>101 Dothideomycetes genomes: a test case for predicting lifestyles and emergence of pathogens.</title>
        <authorList>
            <person name="Haridas S."/>
            <person name="Albert R."/>
            <person name="Binder M."/>
            <person name="Bloem J."/>
            <person name="Labutti K."/>
            <person name="Salamov A."/>
            <person name="Andreopoulos B."/>
            <person name="Baker S."/>
            <person name="Barry K."/>
            <person name="Bills G."/>
            <person name="Bluhm B."/>
            <person name="Cannon C."/>
            <person name="Castanera R."/>
            <person name="Culley D."/>
            <person name="Daum C."/>
            <person name="Ezra D."/>
            <person name="Gonzalez J."/>
            <person name="Henrissat B."/>
            <person name="Kuo A."/>
            <person name="Liang C."/>
            <person name="Lipzen A."/>
            <person name="Lutzoni F."/>
            <person name="Magnuson J."/>
            <person name="Mondo S."/>
            <person name="Nolan M."/>
            <person name="Ohm R."/>
            <person name="Pangilinan J."/>
            <person name="Park H.-J."/>
            <person name="Ramirez L."/>
            <person name="Alfaro M."/>
            <person name="Sun H."/>
            <person name="Tritt A."/>
            <person name="Yoshinaga Y."/>
            <person name="Zwiers L.-H."/>
            <person name="Turgeon B."/>
            <person name="Goodwin S."/>
            <person name="Spatafora J."/>
            <person name="Crous P."/>
            <person name="Grigoriev I."/>
        </authorList>
    </citation>
    <scope>NUCLEOTIDE SEQUENCE</scope>
    <source>
        <strain evidence="3">ATCC 74209</strain>
    </source>
</reference>